<proteinExistence type="predicted"/>
<dbReference type="EMBL" id="CAJNOG010003670">
    <property type="protein sequence ID" value="CAF1534410.1"/>
    <property type="molecule type" value="Genomic_DNA"/>
</dbReference>
<protein>
    <submittedName>
        <fullName evidence="1">Uncharacterized protein</fullName>
    </submittedName>
</protein>
<dbReference type="SUPFAM" id="SSF51430">
    <property type="entry name" value="NAD(P)-linked oxidoreductase"/>
    <property type="match status" value="1"/>
</dbReference>
<organism evidence="1 2">
    <name type="scientific">Adineta steineri</name>
    <dbReference type="NCBI Taxonomy" id="433720"/>
    <lineage>
        <taxon>Eukaryota</taxon>
        <taxon>Metazoa</taxon>
        <taxon>Spiralia</taxon>
        <taxon>Gnathifera</taxon>
        <taxon>Rotifera</taxon>
        <taxon>Eurotatoria</taxon>
        <taxon>Bdelloidea</taxon>
        <taxon>Adinetida</taxon>
        <taxon>Adinetidae</taxon>
        <taxon>Adineta</taxon>
    </lineage>
</organism>
<name>A0A815VN46_9BILA</name>
<evidence type="ECO:0000313" key="2">
    <source>
        <dbReference type="Proteomes" id="UP000663845"/>
    </source>
</evidence>
<dbReference type="InterPro" id="IPR036812">
    <property type="entry name" value="NAD(P)_OxRdtase_dom_sf"/>
</dbReference>
<reference evidence="1" key="1">
    <citation type="submission" date="2021-02" db="EMBL/GenBank/DDBJ databases">
        <authorList>
            <person name="Nowell W R."/>
        </authorList>
    </citation>
    <scope>NUCLEOTIDE SEQUENCE</scope>
</reference>
<dbReference type="AlphaFoldDB" id="A0A815VN46"/>
<evidence type="ECO:0000313" key="1">
    <source>
        <dbReference type="EMBL" id="CAF1534410.1"/>
    </source>
</evidence>
<comment type="caution">
    <text evidence="1">The sequence shown here is derived from an EMBL/GenBank/DDBJ whole genome shotgun (WGS) entry which is preliminary data.</text>
</comment>
<dbReference type="Gene3D" id="3.20.20.100">
    <property type="entry name" value="NADP-dependent oxidoreductase domain"/>
    <property type="match status" value="1"/>
</dbReference>
<accession>A0A815VN46</accession>
<sequence>MYISFDLGDVVVTTSSKRERLEDFLKVLDKNFELNDEDIKAIDDAGAKLHFRKYWTKEIDGDKQEL</sequence>
<dbReference type="Proteomes" id="UP000663845">
    <property type="component" value="Unassembled WGS sequence"/>
</dbReference>
<gene>
    <name evidence="1" type="ORF">JYZ213_LOCUS45334</name>
</gene>